<dbReference type="EMBL" id="JADGIZ020000020">
    <property type="protein sequence ID" value="KAL2915853.1"/>
    <property type="molecule type" value="Genomic_DNA"/>
</dbReference>
<sequence>MDPDLVSKGMRGSMLLQLAVCVGVIAHHASTQPGVYDTFSGVWIAALQLAATAPTVVDFWVLFSGRHHTSLLWAHLITTVVLGIAMCFMFEFTLAMAQGACAAGITAFSCSTLTASAVRSAVLWVSQALTIWGVTEHLLLTWEPARTSETGKVVPA</sequence>
<feature type="transmembrane region" description="Helical" evidence="1">
    <location>
        <begin position="41"/>
        <end position="63"/>
    </location>
</feature>
<accession>A0ABR4N8K9</accession>
<name>A0ABR4N8K9_9FUNG</name>
<keyword evidence="1" id="KW-1133">Transmembrane helix</keyword>
<dbReference type="Proteomes" id="UP001527925">
    <property type="component" value="Unassembled WGS sequence"/>
</dbReference>
<evidence type="ECO:0000313" key="2">
    <source>
        <dbReference type="EMBL" id="KAL2915853.1"/>
    </source>
</evidence>
<organism evidence="2 3">
    <name type="scientific">Polyrhizophydium stewartii</name>
    <dbReference type="NCBI Taxonomy" id="2732419"/>
    <lineage>
        <taxon>Eukaryota</taxon>
        <taxon>Fungi</taxon>
        <taxon>Fungi incertae sedis</taxon>
        <taxon>Chytridiomycota</taxon>
        <taxon>Chytridiomycota incertae sedis</taxon>
        <taxon>Chytridiomycetes</taxon>
        <taxon>Rhizophydiales</taxon>
        <taxon>Rhizophydiales incertae sedis</taxon>
        <taxon>Polyrhizophydium</taxon>
    </lineage>
</organism>
<feature type="transmembrane region" description="Helical" evidence="1">
    <location>
        <begin position="70"/>
        <end position="92"/>
    </location>
</feature>
<evidence type="ECO:0000313" key="3">
    <source>
        <dbReference type="Proteomes" id="UP001527925"/>
    </source>
</evidence>
<keyword evidence="3" id="KW-1185">Reference proteome</keyword>
<gene>
    <name evidence="2" type="ORF">HK105_204554</name>
</gene>
<reference evidence="2 3" key="1">
    <citation type="submission" date="2023-09" db="EMBL/GenBank/DDBJ databases">
        <title>Pangenome analysis of Batrachochytrium dendrobatidis and related Chytrids.</title>
        <authorList>
            <person name="Yacoub M.N."/>
            <person name="Stajich J.E."/>
            <person name="James T.Y."/>
        </authorList>
    </citation>
    <scope>NUCLEOTIDE SEQUENCE [LARGE SCALE GENOMIC DNA]</scope>
    <source>
        <strain evidence="2 3">JEL0888</strain>
    </source>
</reference>
<keyword evidence="1" id="KW-0812">Transmembrane</keyword>
<keyword evidence="1" id="KW-0472">Membrane</keyword>
<evidence type="ECO:0000256" key="1">
    <source>
        <dbReference type="SAM" id="Phobius"/>
    </source>
</evidence>
<proteinExistence type="predicted"/>
<protein>
    <submittedName>
        <fullName evidence="2">Uncharacterized protein</fullName>
    </submittedName>
</protein>
<comment type="caution">
    <text evidence="2">The sequence shown here is derived from an EMBL/GenBank/DDBJ whole genome shotgun (WGS) entry which is preliminary data.</text>
</comment>